<gene>
    <name evidence="1" type="ORF">CEY11_09520</name>
</gene>
<keyword evidence="2" id="KW-1185">Reference proteome</keyword>
<evidence type="ECO:0000313" key="2">
    <source>
        <dbReference type="Proteomes" id="UP000214603"/>
    </source>
</evidence>
<reference evidence="2" key="1">
    <citation type="submission" date="2017-06" db="EMBL/GenBank/DDBJ databases">
        <title>Herbaspirillum phytohormonus sp. nov., isolated from the root nodule of Robinia pseudoacacia in lead-zinc mine.</title>
        <authorList>
            <person name="Fan M."/>
            <person name="Lin Y."/>
        </authorList>
    </citation>
    <scope>NUCLEOTIDE SEQUENCE [LARGE SCALE GENOMIC DNA]</scope>
    <source>
        <strain evidence="2">SC-089</strain>
    </source>
</reference>
<protein>
    <submittedName>
        <fullName evidence="1">Uncharacterized protein</fullName>
    </submittedName>
</protein>
<proteinExistence type="predicted"/>
<organism evidence="1 2">
    <name type="scientific">Candidimonas nitroreducens</name>
    <dbReference type="NCBI Taxonomy" id="683354"/>
    <lineage>
        <taxon>Bacteria</taxon>
        <taxon>Pseudomonadati</taxon>
        <taxon>Pseudomonadota</taxon>
        <taxon>Betaproteobacteria</taxon>
        <taxon>Burkholderiales</taxon>
        <taxon>Alcaligenaceae</taxon>
        <taxon>Candidimonas</taxon>
    </lineage>
</organism>
<dbReference type="Proteomes" id="UP000214603">
    <property type="component" value="Unassembled WGS sequence"/>
</dbReference>
<accession>A0A225MLA8</accession>
<evidence type="ECO:0000313" key="1">
    <source>
        <dbReference type="EMBL" id="OWT62034.1"/>
    </source>
</evidence>
<name>A0A225MLA8_9BURK</name>
<dbReference type="EMBL" id="NJIH01000004">
    <property type="protein sequence ID" value="OWT62034.1"/>
    <property type="molecule type" value="Genomic_DNA"/>
</dbReference>
<sequence>MAKEERLTPDFEQLPSALKLQHTYCIAKCVTASEEINTNIHAHFSTTLVICGEIRNENNGLFIRETTDCCRDGKYIKIRIICAAVNYYHTPTFAWPINFFSTCGYRRVIARVENEIVQV</sequence>
<comment type="caution">
    <text evidence="1">The sequence shown here is derived from an EMBL/GenBank/DDBJ whole genome shotgun (WGS) entry which is preliminary data.</text>
</comment>
<dbReference type="AlphaFoldDB" id="A0A225MLA8"/>